<proteinExistence type="predicted"/>
<gene>
    <name evidence="10" type="ORF">5E7_027</name>
</gene>
<name>A0A0N7F2B0_9BACT</name>
<dbReference type="AlphaFoldDB" id="A0A0N7F2B0"/>
<sequence>MAVSTYRLANPGPVAVQRALPRPATAQPAAAARPRELRNTVSLLAAILLISMVGLLYMNEVGRLATSGYQISNLQQERDRLQRENQGLEVQLSQLRSLPHVEDVAIQRLHMTKGDLAKVQYVQLDGQQLQLATRPDDIGRHG</sequence>
<evidence type="ECO:0000313" key="10">
    <source>
        <dbReference type="EMBL" id="ALG05248.1"/>
    </source>
</evidence>
<evidence type="ECO:0000256" key="4">
    <source>
        <dbReference type="ARBA" id="ARBA00022692"/>
    </source>
</evidence>
<evidence type="ECO:0000256" key="8">
    <source>
        <dbReference type="SAM" id="Coils"/>
    </source>
</evidence>
<keyword evidence="5 9" id="KW-1133">Transmembrane helix</keyword>
<reference evidence="10" key="1">
    <citation type="submission" date="2016-04" db="EMBL/GenBank/DDBJ databases">
        <title>Exploring the genomic information of specific uncultured soil bacteria through a new metagenomic library-based strategy.</title>
        <authorList>
            <person name="Liu Y."/>
            <person name="Zhang R."/>
        </authorList>
    </citation>
    <scope>NUCLEOTIDE SEQUENCE</scope>
</reference>
<evidence type="ECO:0000256" key="2">
    <source>
        <dbReference type="ARBA" id="ARBA00022475"/>
    </source>
</evidence>
<organism evidence="10">
    <name type="scientific">uncultured bacterium 5E7</name>
    <dbReference type="NCBI Taxonomy" id="1701324"/>
    <lineage>
        <taxon>Bacteria</taxon>
        <taxon>environmental samples</taxon>
    </lineage>
</organism>
<comment type="subcellular location">
    <subcellularLocation>
        <location evidence="1">Cell membrane</location>
        <topology evidence="1">Single-pass type II membrane protein</topology>
    </subcellularLocation>
</comment>
<evidence type="ECO:0000256" key="6">
    <source>
        <dbReference type="ARBA" id="ARBA00023136"/>
    </source>
</evidence>
<evidence type="ECO:0000256" key="9">
    <source>
        <dbReference type="SAM" id="Phobius"/>
    </source>
</evidence>
<accession>A0A0N7F2B0</accession>
<protein>
    <submittedName>
        <fullName evidence="10">Cell division protein FtsL</fullName>
    </submittedName>
</protein>
<evidence type="ECO:0000256" key="5">
    <source>
        <dbReference type="ARBA" id="ARBA00022989"/>
    </source>
</evidence>
<evidence type="ECO:0000256" key="3">
    <source>
        <dbReference type="ARBA" id="ARBA00022618"/>
    </source>
</evidence>
<feature type="coiled-coil region" evidence="8">
    <location>
        <begin position="64"/>
        <end position="98"/>
    </location>
</feature>
<keyword evidence="8" id="KW-0175">Coiled coil</keyword>
<dbReference type="GO" id="GO:0051301">
    <property type="term" value="P:cell division"/>
    <property type="evidence" value="ECO:0007669"/>
    <property type="project" value="UniProtKB-KW"/>
</dbReference>
<feature type="transmembrane region" description="Helical" evidence="9">
    <location>
        <begin position="41"/>
        <end position="58"/>
    </location>
</feature>
<dbReference type="EMBL" id="KT342855">
    <property type="protein sequence ID" value="ALG05248.1"/>
    <property type="molecule type" value="Genomic_DNA"/>
</dbReference>
<evidence type="ECO:0000256" key="1">
    <source>
        <dbReference type="ARBA" id="ARBA00004401"/>
    </source>
</evidence>
<keyword evidence="2" id="KW-1003">Cell membrane</keyword>
<keyword evidence="7" id="KW-0131">Cell cycle</keyword>
<keyword evidence="6 9" id="KW-0472">Membrane</keyword>
<dbReference type="Pfam" id="PF04999">
    <property type="entry name" value="FtsL"/>
    <property type="match status" value="1"/>
</dbReference>
<evidence type="ECO:0000256" key="7">
    <source>
        <dbReference type="ARBA" id="ARBA00023306"/>
    </source>
</evidence>
<dbReference type="InterPro" id="IPR011922">
    <property type="entry name" value="Cell_div_FtsL"/>
</dbReference>
<keyword evidence="3 10" id="KW-0132">Cell division</keyword>
<keyword evidence="4 9" id="KW-0812">Transmembrane</keyword>